<dbReference type="RefSeq" id="WP_182252292.1">
    <property type="nucleotide sequence ID" value="NZ_CP043732.1"/>
</dbReference>
<keyword evidence="4 6" id="KW-0472">Membrane</keyword>
<gene>
    <name evidence="8" type="ORF">FVO59_08755</name>
</gene>
<dbReference type="InterPro" id="IPR000412">
    <property type="entry name" value="ABC_2_transport"/>
</dbReference>
<evidence type="ECO:0000259" key="7">
    <source>
        <dbReference type="PROSITE" id="PS51012"/>
    </source>
</evidence>
<keyword evidence="5" id="KW-0046">Antibiotic resistance</keyword>
<reference evidence="8 9" key="1">
    <citation type="journal article" date="2020" name="Front. Microbiol.">
        <title>Design of Bacterial Strain-Specific qPCR Assays Using NGS Data and Publicly Available Resources and Its Application to Track Biocontrol Strains.</title>
        <authorList>
            <person name="Hernandez I."/>
            <person name="Sant C."/>
            <person name="Martinez R."/>
            <person name="Fernandez C."/>
        </authorList>
    </citation>
    <scope>NUCLEOTIDE SEQUENCE [LARGE SCALE GENOMIC DNA]</scope>
    <source>
        <strain evidence="8 9">B24</strain>
    </source>
</reference>
<proteinExistence type="inferred from homology"/>
<evidence type="ECO:0000256" key="2">
    <source>
        <dbReference type="ARBA" id="ARBA00022692"/>
    </source>
</evidence>
<feature type="transmembrane region" description="Helical" evidence="6">
    <location>
        <begin position="71"/>
        <end position="93"/>
    </location>
</feature>
<dbReference type="GO" id="GO:0140359">
    <property type="term" value="F:ABC-type transporter activity"/>
    <property type="evidence" value="ECO:0007669"/>
    <property type="project" value="InterPro"/>
</dbReference>
<accession>A0A7D7WDJ7</accession>
<sequence>MTALLDASAPGIRPRLRGLTAEAVFIDRSLRRSLRDGESLLMAILLPVMLMLVFTWIFGGAIDPGGGYVDYVVPGIILTCAGFGASSTAVYVATDMSSGIIDRFRTLPLRASAVLTGHVVASLIRNLLATAIVVGVALLMGFRPSASPGEWIAASALIALYILAITYLFAAIGLAAGSAEAANGYGFALLFLPYVSSGFVPVESMPEWLQPVAELQPLTPIIDTIRGLLLGNTLTSEPLWAVVWCVAIIVGAVAWGNALYRRRGVRR</sequence>
<feature type="transmembrane region" description="Helical" evidence="6">
    <location>
        <begin position="114"/>
        <end position="139"/>
    </location>
</feature>
<dbReference type="EMBL" id="CP043732">
    <property type="protein sequence ID" value="QMU97297.1"/>
    <property type="molecule type" value="Genomic_DNA"/>
</dbReference>
<dbReference type="InterPro" id="IPR051784">
    <property type="entry name" value="Nod_factor_ABC_transporter"/>
</dbReference>
<dbReference type="PANTHER" id="PTHR43229">
    <property type="entry name" value="NODULATION PROTEIN J"/>
    <property type="match status" value="1"/>
</dbReference>
<feature type="transmembrane region" description="Helical" evidence="6">
    <location>
        <begin position="151"/>
        <end position="172"/>
    </location>
</feature>
<dbReference type="InterPro" id="IPR013525">
    <property type="entry name" value="ABC2_TM"/>
</dbReference>
<evidence type="ECO:0000313" key="9">
    <source>
        <dbReference type="Proteomes" id="UP000515708"/>
    </source>
</evidence>
<dbReference type="Proteomes" id="UP000515708">
    <property type="component" value="Chromosome"/>
</dbReference>
<name>A0A7D7WDJ7_9MICO</name>
<feature type="transmembrane region" description="Helical" evidence="6">
    <location>
        <begin position="40"/>
        <end position="59"/>
    </location>
</feature>
<dbReference type="GO" id="GO:0046677">
    <property type="term" value="P:response to antibiotic"/>
    <property type="evidence" value="ECO:0007669"/>
    <property type="project" value="UniProtKB-KW"/>
</dbReference>
<feature type="transmembrane region" description="Helical" evidence="6">
    <location>
        <begin position="239"/>
        <end position="260"/>
    </location>
</feature>
<evidence type="ECO:0000256" key="4">
    <source>
        <dbReference type="ARBA" id="ARBA00023136"/>
    </source>
</evidence>
<keyword evidence="2 6" id="KW-0812">Transmembrane</keyword>
<keyword evidence="6" id="KW-1003">Cell membrane</keyword>
<protein>
    <recommendedName>
        <fullName evidence="6">Transport permease protein</fullName>
    </recommendedName>
</protein>
<comment type="similarity">
    <text evidence="6">Belongs to the ABC-2 integral membrane protein family.</text>
</comment>
<dbReference type="Pfam" id="PF01061">
    <property type="entry name" value="ABC2_membrane"/>
    <property type="match status" value="1"/>
</dbReference>
<evidence type="ECO:0000256" key="6">
    <source>
        <dbReference type="RuleBase" id="RU361157"/>
    </source>
</evidence>
<dbReference type="GO" id="GO:0043190">
    <property type="term" value="C:ATP-binding cassette (ABC) transporter complex"/>
    <property type="evidence" value="ECO:0007669"/>
    <property type="project" value="InterPro"/>
</dbReference>
<dbReference type="PIRSF" id="PIRSF006648">
    <property type="entry name" value="DrrB"/>
    <property type="match status" value="1"/>
</dbReference>
<dbReference type="PANTHER" id="PTHR43229:SF2">
    <property type="entry name" value="NODULATION PROTEIN J"/>
    <property type="match status" value="1"/>
</dbReference>
<feature type="transmembrane region" description="Helical" evidence="6">
    <location>
        <begin position="184"/>
        <end position="202"/>
    </location>
</feature>
<keyword evidence="6" id="KW-0813">Transport</keyword>
<dbReference type="AlphaFoldDB" id="A0A7D7WDJ7"/>
<organism evidence="8 9">
    <name type="scientific">Microbacterium esteraromaticum</name>
    <dbReference type="NCBI Taxonomy" id="57043"/>
    <lineage>
        <taxon>Bacteria</taxon>
        <taxon>Bacillati</taxon>
        <taxon>Actinomycetota</taxon>
        <taxon>Actinomycetes</taxon>
        <taxon>Micrococcales</taxon>
        <taxon>Microbacteriaceae</taxon>
        <taxon>Microbacterium</taxon>
    </lineage>
</organism>
<keyword evidence="3 6" id="KW-1133">Transmembrane helix</keyword>
<feature type="domain" description="ABC transmembrane type-2" evidence="7">
    <location>
        <begin position="38"/>
        <end position="263"/>
    </location>
</feature>
<evidence type="ECO:0000256" key="5">
    <source>
        <dbReference type="ARBA" id="ARBA00023251"/>
    </source>
</evidence>
<dbReference type="PROSITE" id="PS51012">
    <property type="entry name" value="ABC_TM2"/>
    <property type="match status" value="1"/>
</dbReference>
<comment type="subcellular location">
    <subcellularLocation>
        <location evidence="6">Cell membrane</location>
        <topology evidence="6">Multi-pass membrane protein</topology>
    </subcellularLocation>
    <subcellularLocation>
        <location evidence="1">Membrane</location>
        <topology evidence="1">Multi-pass membrane protein</topology>
    </subcellularLocation>
</comment>
<evidence type="ECO:0000256" key="3">
    <source>
        <dbReference type="ARBA" id="ARBA00022989"/>
    </source>
</evidence>
<evidence type="ECO:0000256" key="1">
    <source>
        <dbReference type="ARBA" id="ARBA00004141"/>
    </source>
</evidence>
<evidence type="ECO:0000313" key="8">
    <source>
        <dbReference type="EMBL" id="QMU97297.1"/>
    </source>
</evidence>
<dbReference type="InterPro" id="IPR047817">
    <property type="entry name" value="ABC2_TM_bact-type"/>
</dbReference>